<name>A0A132MN44_9ACTN</name>
<dbReference type="EMBL" id="JYIJ01000013">
    <property type="protein sequence ID" value="KWX05060.1"/>
    <property type="molecule type" value="Genomic_DNA"/>
</dbReference>
<proteinExistence type="predicted"/>
<feature type="region of interest" description="Disordered" evidence="1">
    <location>
        <begin position="28"/>
        <end position="145"/>
    </location>
</feature>
<dbReference type="Proteomes" id="UP000070659">
    <property type="component" value="Unassembled WGS sequence"/>
</dbReference>
<organism evidence="2 5">
    <name type="scientific">Carbonactinospora thermoautotrophica</name>
    <dbReference type="NCBI Taxonomy" id="1469144"/>
    <lineage>
        <taxon>Bacteria</taxon>
        <taxon>Bacillati</taxon>
        <taxon>Actinomycetota</taxon>
        <taxon>Actinomycetes</taxon>
        <taxon>Kitasatosporales</taxon>
        <taxon>Carbonactinosporaceae</taxon>
        <taxon>Carbonactinospora</taxon>
    </lineage>
</organism>
<comment type="caution">
    <text evidence="2">The sequence shown here is derived from an EMBL/GenBank/DDBJ whole genome shotgun (WGS) entry which is preliminary data.</text>
</comment>
<dbReference type="EMBL" id="JYIK01001114">
    <property type="protein sequence ID" value="KWX06069.1"/>
    <property type="molecule type" value="Genomic_DNA"/>
</dbReference>
<feature type="compositionally biased region" description="Low complexity" evidence="1">
    <location>
        <begin position="89"/>
        <end position="110"/>
    </location>
</feature>
<reference evidence="3 7" key="2">
    <citation type="submission" date="2015-02" db="EMBL/GenBank/DDBJ databases">
        <title>Physiological reanalysis, assessment of diazotrophy, and genome sequences of multiple isolates of Streptomyces thermoautotrophicus.</title>
        <authorList>
            <person name="MacKellar D.C."/>
            <person name="Lieber L."/>
            <person name="Norman J."/>
            <person name="Bolger A."/>
            <person name="Tobin C."/>
            <person name="Murray J.W."/>
            <person name="Prell J."/>
        </authorList>
    </citation>
    <scope>NUCLEOTIDE SEQUENCE [LARGE SCALE GENOMIC DNA]</scope>
    <source>
        <strain evidence="3 7">UBT1</strain>
    </source>
</reference>
<sequence length="145" mass="14170">MGVVYVGMLGISLMGGPINPRTLLSLPGVPDRVAEPAAPEPKSTLNGVLRVNRTQSPTPHRSPTGYPSASASVPSVAPPATAPFPARPSPTTSPASAETPTTAPSEGGTPSPTPSGGGDHSGTPSPTPSGGDGTASPLPSGYQNG</sequence>
<evidence type="ECO:0000313" key="4">
    <source>
        <dbReference type="EMBL" id="KWX06069.1"/>
    </source>
</evidence>
<dbReference type="EMBL" id="LAXD01000001">
    <property type="protein sequence ID" value="KWW99139.1"/>
    <property type="molecule type" value="Genomic_DNA"/>
</dbReference>
<feature type="compositionally biased region" description="Polar residues" evidence="1">
    <location>
        <begin position="52"/>
        <end position="61"/>
    </location>
</feature>
<keyword evidence="5" id="KW-1185">Reference proteome</keyword>
<reference evidence="2" key="4">
    <citation type="submission" date="2015-04" db="EMBL/GenBank/DDBJ databases">
        <title>Physiological reanalysis, assessment of diazotrophy, and genome sequences of multiple isolates of Streptomyces thermoautotrophicus.</title>
        <authorList>
            <person name="MacKellar D.C."/>
            <person name="Lieber L."/>
            <person name="Norman J."/>
            <person name="Bolger A."/>
            <person name="Tobin C."/>
            <person name="Murray J.W."/>
            <person name="Woodward J."/>
            <person name="Friesen M."/>
            <person name="Prell J."/>
        </authorList>
    </citation>
    <scope>NUCLEOTIDE SEQUENCE [LARGE SCALE GENOMIC DNA]</scope>
    <source>
        <strain evidence="2">H1</strain>
    </source>
</reference>
<evidence type="ECO:0000313" key="7">
    <source>
        <dbReference type="Proteomes" id="UP000070659"/>
    </source>
</evidence>
<evidence type="ECO:0000313" key="3">
    <source>
        <dbReference type="EMBL" id="KWX05060.1"/>
    </source>
</evidence>
<dbReference type="PATRIC" id="fig|1469144.10.peg.884"/>
<reference evidence="6" key="1">
    <citation type="submission" date="2015-02" db="EMBL/GenBank/DDBJ databases">
        <title>Physiological reanalysis, assessment of diazotrophy, and genome sequences of multiple isolates of Streptomyces thermoautotrophicus.</title>
        <authorList>
            <person name="MacKellar D.C."/>
            <person name="Lieber L."/>
            <person name="Norman J."/>
            <person name="Bolger A."/>
            <person name="Tobin C."/>
            <person name="Murray J.W."/>
            <person name="Friesen M."/>
            <person name="Prell J."/>
        </authorList>
    </citation>
    <scope>NUCLEOTIDE SEQUENCE [LARGE SCALE GENOMIC DNA]</scope>
    <source>
        <strain evidence="6">UBT1</strain>
    </source>
</reference>
<dbReference type="Proteomes" id="UP000070188">
    <property type="component" value="Unassembled WGS sequence"/>
</dbReference>
<evidence type="ECO:0000313" key="6">
    <source>
        <dbReference type="Proteomes" id="UP000070598"/>
    </source>
</evidence>
<feature type="compositionally biased region" description="Pro residues" evidence="1">
    <location>
        <begin position="76"/>
        <end position="88"/>
    </location>
</feature>
<dbReference type="Proteomes" id="UP000070598">
    <property type="component" value="Unassembled WGS sequence"/>
</dbReference>
<accession>A0A132MN44</accession>
<dbReference type="AlphaFoldDB" id="A0A132MN44"/>
<protein>
    <submittedName>
        <fullName evidence="2">Uncharacterized protein</fullName>
    </submittedName>
</protein>
<evidence type="ECO:0000313" key="2">
    <source>
        <dbReference type="EMBL" id="KWW99139.1"/>
    </source>
</evidence>
<evidence type="ECO:0000313" key="5">
    <source>
        <dbReference type="Proteomes" id="UP000070188"/>
    </source>
</evidence>
<gene>
    <name evidence="2" type="ORF">LI90_773</name>
    <name evidence="3" type="ORF">TH66_04785</name>
    <name evidence="4" type="ORF">TR74_23050</name>
</gene>
<evidence type="ECO:0000256" key="1">
    <source>
        <dbReference type="SAM" id="MobiDB-lite"/>
    </source>
</evidence>
<reference evidence="5" key="3">
    <citation type="submission" date="2015-04" db="EMBL/GenBank/DDBJ databases">
        <title>Physiological reanalysis, assessment of diazotrophy, and genome sequences of multiple isolates of Streptomyces thermoautotrophicus.</title>
        <authorList>
            <person name="MacKellar D.C."/>
            <person name="Lieber L."/>
            <person name="Norman J."/>
            <person name="Bolger A."/>
            <person name="Tobin C."/>
            <person name="Murray J.W."/>
            <person name="Chang R."/>
            <person name="Ford T."/>
            <person name="Nguyen P.Q."/>
            <person name="Woodward J."/>
            <person name="Permingeat H."/>
            <person name="Joshi N.S."/>
            <person name="Silver P.A."/>
            <person name="Usadel B."/>
            <person name="Rutherford A.W."/>
            <person name="Friesen M."/>
            <person name="Prell J."/>
        </authorList>
    </citation>
    <scope>NUCLEOTIDE SEQUENCE [LARGE SCALE GENOMIC DNA]</scope>
    <source>
        <strain evidence="5">H1</strain>
    </source>
</reference>